<evidence type="ECO:0000313" key="4">
    <source>
        <dbReference type="Proteomes" id="UP000054324"/>
    </source>
</evidence>
<dbReference type="Pfam" id="PF04832">
    <property type="entry name" value="SOUL"/>
    <property type="match status" value="1"/>
</dbReference>
<dbReference type="Proteomes" id="UP000054324">
    <property type="component" value="Unassembled WGS sequence"/>
</dbReference>
<gene>
    <name evidence="3" type="ORF">T265_03796</name>
</gene>
<dbReference type="GeneID" id="20317983"/>
<evidence type="ECO:0000256" key="1">
    <source>
        <dbReference type="ARBA" id="ARBA00009817"/>
    </source>
</evidence>
<dbReference type="EMBL" id="KL596675">
    <property type="protein sequence ID" value="KER29594.1"/>
    <property type="molecule type" value="Genomic_DNA"/>
</dbReference>
<dbReference type="STRING" id="6198.A0A075AHB5"/>
<name>A0A075AHB5_OPIVI</name>
<dbReference type="PANTHER" id="PTHR11220:SF1">
    <property type="entry name" value="HEME-BINDING PROTEIN 2"/>
    <property type="match status" value="1"/>
</dbReference>
<dbReference type="RefSeq" id="XP_009166631.1">
    <property type="nucleotide sequence ID" value="XM_009168367.1"/>
</dbReference>
<proteinExistence type="inferred from homology"/>
<dbReference type="Gene3D" id="3.20.80.10">
    <property type="entry name" value="Regulatory factor, effector binding domain"/>
    <property type="match status" value="1"/>
</dbReference>
<sequence>MPPEGSASARMLPGCPSLDSGSREAEVGFEQSDSVPADSRSKQLSHIAPEPPGRETVPDNWCPFSKGYSQLFQPSEMGHTEVAPYEVLQEWKDENVELRSYPVQNWVCTQATSHRMDDMSSSGFFKLFNYIRGNNAKNQKIAMTKPVLIESKPDPESARNRIFKMGFYMSATDCPSPPEPKGSDVFIEQRQAMKVYCRVYAGFSNDRKLNEEARQLGSSLDRLGKHYQTDAYFFAGYDPPFRLFNRRNEEKEAVSDNCRGSVIISILIKGLVVNAVVTAGSVYPQSQRDPWHHLFFIALSWFVTHSLESSKRDSGPVGLNVYILSGARTTLLNFQRAFGSVGRYSSLNRVPQQGMPRKLVNIIRPLYSQTYKRVRVHGGLSKSFSTRKDVRQRWFKWLEGEFTDGRSVVRTRPLPLDFPCLGLGNLAVSQHSCFLQVAWQLGTGRVLQLNDFSFTLSIPTEFCH</sequence>
<evidence type="ECO:0000313" key="3">
    <source>
        <dbReference type="EMBL" id="KER29594.1"/>
    </source>
</evidence>
<reference evidence="3 4" key="1">
    <citation type="submission" date="2013-11" db="EMBL/GenBank/DDBJ databases">
        <title>Opisthorchis viverrini - life in the bile duct.</title>
        <authorList>
            <person name="Young N.D."/>
            <person name="Nagarajan N."/>
            <person name="Lin S.J."/>
            <person name="Korhonen P.K."/>
            <person name="Jex A.R."/>
            <person name="Hall R.S."/>
            <person name="Safavi-Hemami H."/>
            <person name="Kaewkong W."/>
            <person name="Bertrand D."/>
            <person name="Gao S."/>
            <person name="Seet Q."/>
            <person name="Wongkham S."/>
            <person name="Teh B.T."/>
            <person name="Wongkham C."/>
            <person name="Intapan P.M."/>
            <person name="Maleewong W."/>
            <person name="Yang X."/>
            <person name="Hu M."/>
            <person name="Wang Z."/>
            <person name="Hofmann A."/>
            <person name="Sternberg P.W."/>
            <person name="Tan P."/>
            <person name="Wang J."/>
            <person name="Gasser R.B."/>
        </authorList>
    </citation>
    <scope>NUCLEOTIDE SEQUENCE [LARGE SCALE GENOMIC DNA]</scope>
</reference>
<keyword evidence="4" id="KW-1185">Reference proteome</keyword>
<dbReference type="InterPro" id="IPR011256">
    <property type="entry name" value="Reg_factor_effector_dom_sf"/>
</dbReference>
<feature type="region of interest" description="Disordered" evidence="2">
    <location>
        <begin position="1"/>
        <end position="60"/>
    </location>
</feature>
<protein>
    <submittedName>
        <fullName evidence="3">Uncharacterized protein</fullName>
    </submittedName>
</protein>
<dbReference type="SUPFAM" id="SSF55136">
    <property type="entry name" value="Probable bacterial effector-binding domain"/>
    <property type="match status" value="1"/>
</dbReference>
<evidence type="ECO:0000256" key="2">
    <source>
        <dbReference type="SAM" id="MobiDB-lite"/>
    </source>
</evidence>
<dbReference type="KEGG" id="ovi:T265_03796"/>
<dbReference type="FunFam" id="3.20.80.10:FF:000002">
    <property type="entry name" value="Heme-binding protein 2"/>
    <property type="match status" value="1"/>
</dbReference>
<dbReference type="CTD" id="20317983"/>
<dbReference type="InterPro" id="IPR006917">
    <property type="entry name" value="SOUL_heme-bd"/>
</dbReference>
<dbReference type="PANTHER" id="PTHR11220">
    <property type="entry name" value="HEME-BINDING PROTEIN-RELATED"/>
    <property type="match status" value="1"/>
</dbReference>
<organism evidence="3 4">
    <name type="scientific">Opisthorchis viverrini</name>
    <name type="common">Southeast Asian liver fluke</name>
    <dbReference type="NCBI Taxonomy" id="6198"/>
    <lineage>
        <taxon>Eukaryota</taxon>
        <taxon>Metazoa</taxon>
        <taxon>Spiralia</taxon>
        <taxon>Lophotrochozoa</taxon>
        <taxon>Platyhelminthes</taxon>
        <taxon>Trematoda</taxon>
        <taxon>Digenea</taxon>
        <taxon>Opisthorchiida</taxon>
        <taxon>Opisthorchiata</taxon>
        <taxon>Opisthorchiidae</taxon>
        <taxon>Opisthorchis</taxon>
    </lineage>
</organism>
<accession>A0A075AHB5</accession>
<comment type="similarity">
    <text evidence="1">Belongs to the HEBP family.</text>
</comment>
<dbReference type="OrthoDB" id="6424451at2759"/>
<dbReference type="AlphaFoldDB" id="A0A075AHB5"/>